<accession>A0ABR4NIW7</accession>
<comment type="function">
    <text evidence="1">Has a role in nuclear-cytoplasmic transport of proteins and mRNAs.</text>
</comment>
<sequence>MADINAIAKSFVDFYYSTFDRNRAELAPLYKEFSMMSFEGQQFRGADIVEKLQSLPFQRVQHQVVTVDAQPSNPQAGPLLVTVTGRLLVDDEQNPQHFSQTFQLVPEGTSYFVFNDIFRLNYGF</sequence>
<feature type="domain" description="NTF2" evidence="2">
    <location>
        <begin position="7"/>
        <end position="120"/>
    </location>
</feature>
<comment type="caution">
    <text evidence="3">The sequence shown here is derived from an EMBL/GenBank/DDBJ whole genome shotgun (WGS) entry which is preliminary data.</text>
</comment>
<dbReference type="Proteomes" id="UP001527925">
    <property type="component" value="Unassembled WGS sequence"/>
</dbReference>
<evidence type="ECO:0000259" key="2">
    <source>
        <dbReference type="PROSITE" id="PS50177"/>
    </source>
</evidence>
<dbReference type="InterPro" id="IPR018222">
    <property type="entry name" value="Nuclear_transport_factor_2_euk"/>
</dbReference>
<dbReference type="Gene3D" id="3.10.450.50">
    <property type="match status" value="1"/>
</dbReference>
<dbReference type="PANTHER" id="PTHR12612">
    <property type="entry name" value="NUCLEAR TRANSPORT FACTOR 2"/>
    <property type="match status" value="1"/>
</dbReference>
<keyword evidence="1" id="KW-0653">Protein transport</keyword>
<keyword evidence="1" id="KW-0813">Transport</keyword>
<protein>
    <recommendedName>
        <fullName evidence="1">Nuclear transport factor 2</fullName>
        <shortName evidence="1">NTF-2</shortName>
    </recommendedName>
</protein>
<comment type="subcellular location">
    <subcellularLocation>
        <location evidence="1">Cytoplasm</location>
    </subcellularLocation>
    <subcellularLocation>
        <location evidence="1">Nucleus</location>
    </subcellularLocation>
</comment>
<evidence type="ECO:0000313" key="3">
    <source>
        <dbReference type="EMBL" id="KAL2919452.1"/>
    </source>
</evidence>
<dbReference type="EMBL" id="JADGIZ020000003">
    <property type="protein sequence ID" value="KAL2919452.1"/>
    <property type="molecule type" value="Genomic_DNA"/>
</dbReference>
<keyword evidence="4" id="KW-1185">Reference proteome</keyword>
<keyword evidence="1" id="KW-0963">Cytoplasm</keyword>
<dbReference type="PROSITE" id="PS50177">
    <property type="entry name" value="NTF2_DOMAIN"/>
    <property type="match status" value="1"/>
</dbReference>
<dbReference type="InterPro" id="IPR045875">
    <property type="entry name" value="NTF2"/>
</dbReference>
<proteinExistence type="predicted"/>
<name>A0ABR4NIW7_9FUNG</name>
<evidence type="ECO:0000256" key="1">
    <source>
        <dbReference type="RuleBase" id="RU369002"/>
    </source>
</evidence>
<dbReference type="SUPFAM" id="SSF54427">
    <property type="entry name" value="NTF2-like"/>
    <property type="match status" value="1"/>
</dbReference>
<dbReference type="InterPro" id="IPR002075">
    <property type="entry name" value="NTF2_dom"/>
</dbReference>
<dbReference type="CDD" id="cd00780">
    <property type="entry name" value="NTF2"/>
    <property type="match status" value="1"/>
</dbReference>
<dbReference type="Pfam" id="PF02136">
    <property type="entry name" value="NTF2"/>
    <property type="match status" value="1"/>
</dbReference>
<keyword evidence="1" id="KW-0539">Nucleus</keyword>
<evidence type="ECO:0000313" key="4">
    <source>
        <dbReference type="Proteomes" id="UP001527925"/>
    </source>
</evidence>
<dbReference type="InterPro" id="IPR032710">
    <property type="entry name" value="NTF2-like_dom_sf"/>
</dbReference>
<gene>
    <name evidence="3" type="primary">NTF2</name>
    <name evidence="3" type="ORF">HK105_201098</name>
</gene>
<reference evidence="3 4" key="1">
    <citation type="submission" date="2023-09" db="EMBL/GenBank/DDBJ databases">
        <title>Pangenome analysis of Batrachochytrium dendrobatidis and related Chytrids.</title>
        <authorList>
            <person name="Yacoub M.N."/>
            <person name="Stajich J.E."/>
            <person name="James T.Y."/>
        </authorList>
    </citation>
    <scope>NUCLEOTIDE SEQUENCE [LARGE SCALE GENOMIC DNA]</scope>
    <source>
        <strain evidence="3 4">JEL0888</strain>
    </source>
</reference>
<organism evidence="3 4">
    <name type="scientific">Polyrhizophydium stewartii</name>
    <dbReference type="NCBI Taxonomy" id="2732419"/>
    <lineage>
        <taxon>Eukaryota</taxon>
        <taxon>Fungi</taxon>
        <taxon>Fungi incertae sedis</taxon>
        <taxon>Chytridiomycota</taxon>
        <taxon>Chytridiomycota incertae sedis</taxon>
        <taxon>Chytridiomycetes</taxon>
        <taxon>Rhizophydiales</taxon>
        <taxon>Rhizophydiales incertae sedis</taxon>
        <taxon>Polyrhizophydium</taxon>
    </lineage>
</organism>